<dbReference type="Pfam" id="PF07478">
    <property type="entry name" value="Dala_Dala_lig_C"/>
    <property type="match status" value="1"/>
</dbReference>
<gene>
    <name evidence="4" type="ORF">COX26_02345</name>
</gene>
<dbReference type="GO" id="GO:0018169">
    <property type="term" value="F:ribosomal S6-glutamic acid ligase activity"/>
    <property type="evidence" value="ECO:0007669"/>
    <property type="project" value="TreeGrafter"/>
</dbReference>
<dbReference type="InterPro" id="IPR013651">
    <property type="entry name" value="ATP-grasp_RimK-type"/>
</dbReference>
<dbReference type="GO" id="GO:0009432">
    <property type="term" value="P:SOS response"/>
    <property type="evidence" value="ECO:0007669"/>
    <property type="project" value="TreeGrafter"/>
</dbReference>
<dbReference type="EMBL" id="PCRZ01000039">
    <property type="protein sequence ID" value="PIP29765.1"/>
    <property type="molecule type" value="Genomic_DNA"/>
</dbReference>
<organism evidence="4 5">
    <name type="scientific">Candidatus Jorgensenbacteria bacterium CG23_combo_of_CG06-09_8_20_14_all_54_14</name>
    <dbReference type="NCBI Taxonomy" id="1974595"/>
    <lineage>
        <taxon>Bacteria</taxon>
        <taxon>Candidatus Joergenseniibacteriota</taxon>
    </lineage>
</organism>
<reference evidence="4 5" key="1">
    <citation type="submission" date="2017-09" db="EMBL/GenBank/DDBJ databases">
        <title>Depth-based differentiation of microbial function through sediment-hosted aquifers and enrichment of novel symbionts in the deep terrestrial subsurface.</title>
        <authorList>
            <person name="Probst A.J."/>
            <person name="Ladd B."/>
            <person name="Jarett J.K."/>
            <person name="Geller-Mcgrath D.E."/>
            <person name="Sieber C.M."/>
            <person name="Emerson J.B."/>
            <person name="Anantharaman K."/>
            <person name="Thomas B.C."/>
            <person name="Malmstrom R."/>
            <person name="Stieglmeier M."/>
            <person name="Klingl A."/>
            <person name="Woyke T."/>
            <person name="Ryan C.M."/>
            <person name="Banfield J.F."/>
        </authorList>
    </citation>
    <scope>NUCLEOTIDE SEQUENCE [LARGE SCALE GENOMIC DNA]</scope>
    <source>
        <strain evidence="4">CG23_combo_of_CG06-09_8_20_14_all_54_14</strain>
    </source>
</reference>
<accession>A0A2G9Z9C2</accession>
<evidence type="ECO:0000259" key="3">
    <source>
        <dbReference type="PROSITE" id="PS50975"/>
    </source>
</evidence>
<dbReference type="GO" id="GO:0008716">
    <property type="term" value="F:D-alanine-D-alanine ligase activity"/>
    <property type="evidence" value="ECO:0007669"/>
    <property type="project" value="InterPro"/>
</dbReference>
<evidence type="ECO:0000313" key="5">
    <source>
        <dbReference type="Proteomes" id="UP000228812"/>
    </source>
</evidence>
<dbReference type="GO" id="GO:0046872">
    <property type="term" value="F:metal ion binding"/>
    <property type="evidence" value="ECO:0007669"/>
    <property type="project" value="InterPro"/>
</dbReference>
<name>A0A2G9Z9C2_9BACT</name>
<keyword evidence="1" id="KW-0436">Ligase</keyword>
<evidence type="ECO:0000313" key="4">
    <source>
        <dbReference type="EMBL" id="PIP29765.1"/>
    </source>
</evidence>
<dbReference type="PANTHER" id="PTHR21621:SF0">
    <property type="entry name" value="BETA-CITRYLGLUTAMATE SYNTHASE B-RELATED"/>
    <property type="match status" value="1"/>
</dbReference>
<evidence type="ECO:0000256" key="1">
    <source>
        <dbReference type="ARBA" id="ARBA00022598"/>
    </source>
</evidence>
<protein>
    <submittedName>
        <fullName evidence="4">Cyanophycin synthetase</fullName>
    </submittedName>
</protein>
<dbReference type="PROSITE" id="PS50975">
    <property type="entry name" value="ATP_GRASP"/>
    <property type="match status" value="1"/>
</dbReference>
<comment type="caution">
    <text evidence="4">The sequence shown here is derived from an EMBL/GenBank/DDBJ whole genome shotgun (WGS) entry which is preliminary data.</text>
</comment>
<dbReference type="InterPro" id="IPR011761">
    <property type="entry name" value="ATP-grasp"/>
</dbReference>
<dbReference type="AlphaFoldDB" id="A0A2G9Z9C2"/>
<keyword evidence="2" id="KW-0067">ATP-binding</keyword>
<dbReference type="Gene3D" id="3.30.1490.20">
    <property type="entry name" value="ATP-grasp fold, A domain"/>
    <property type="match status" value="1"/>
</dbReference>
<dbReference type="InterPro" id="IPR011095">
    <property type="entry name" value="Dala_Dala_lig_C"/>
</dbReference>
<dbReference type="Gene3D" id="3.30.470.20">
    <property type="entry name" value="ATP-grasp fold, B domain"/>
    <property type="match status" value="2"/>
</dbReference>
<dbReference type="InterPro" id="IPR013815">
    <property type="entry name" value="ATP_grasp_subdomain_1"/>
</dbReference>
<dbReference type="Pfam" id="PF08443">
    <property type="entry name" value="RimK"/>
    <property type="match status" value="1"/>
</dbReference>
<feature type="domain" description="ATP-grasp" evidence="3">
    <location>
        <begin position="66"/>
        <end position="326"/>
    </location>
</feature>
<proteinExistence type="predicted"/>
<dbReference type="GO" id="GO:0005737">
    <property type="term" value="C:cytoplasm"/>
    <property type="evidence" value="ECO:0007669"/>
    <property type="project" value="TreeGrafter"/>
</dbReference>
<dbReference type="PANTHER" id="PTHR21621">
    <property type="entry name" value="RIBOSOMAL PROTEIN S6 MODIFICATION PROTEIN"/>
    <property type="match status" value="1"/>
</dbReference>
<dbReference type="SUPFAM" id="SSF56059">
    <property type="entry name" value="Glutathione synthetase ATP-binding domain-like"/>
    <property type="match status" value="1"/>
</dbReference>
<dbReference type="GO" id="GO:0005524">
    <property type="term" value="F:ATP binding"/>
    <property type="evidence" value="ECO:0007669"/>
    <property type="project" value="UniProtKB-UniRule"/>
</dbReference>
<sequence>MKQSFVSPILRRLAKKAGVKVNIEPRYRYAGQIVLPNGTKRYFLNTNFDLNPLGASEIARDKDYASYFLRSMGYPVSRSGSFFSRRWCKIVDSRRNRAMAYRFAQRLGFPVIVKPNSKSQGCGVTKVFTKREFDEAVRFICERENVFLVQRVAQGNDYRLVVLDGKVISAYERIPLIVTGDGRSTVRELLKQKQRQFRRAGRDTNIKINDFRIIMGLRRRGMSLRTVPARGERVQLLDNANLSSGGDARDVTSVVHPQWCALAVRITRDMGLRFCGVDLMIEGSIKDPPGQYIVLEINAAPGLDHYASGGRKQRRIVERLYLEVLRAM</sequence>
<keyword evidence="2" id="KW-0547">Nucleotide-binding</keyword>
<evidence type="ECO:0000256" key="2">
    <source>
        <dbReference type="PROSITE-ProRule" id="PRU00409"/>
    </source>
</evidence>
<dbReference type="Proteomes" id="UP000228812">
    <property type="component" value="Unassembled WGS sequence"/>
</dbReference>